<protein>
    <submittedName>
        <fullName evidence="1">Uncharacterized protein</fullName>
    </submittedName>
</protein>
<sequence length="69" mass="7899">MVEGKQPPLSAVVDAGVRMHQIRRCRSSHPLHHGPMWHRRDPVKARQIQVYFCSVAVWAREGGEWCPAV</sequence>
<name>A0A0A9DRW7_ARUDO</name>
<proteinExistence type="predicted"/>
<reference evidence="1" key="2">
    <citation type="journal article" date="2015" name="Data Brief">
        <title>Shoot transcriptome of the giant reed, Arundo donax.</title>
        <authorList>
            <person name="Barrero R.A."/>
            <person name="Guerrero F.D."/>
            <person name="Moolhuijzen P."/>
            <person name="Goolsby J.A."/>
            <person name="Tidwell J."/>
            <person name="Bellgard S.E."/>
            <person name="Bellgard M.I."/>
        </authorList>
    </citation>
    <scope>NUCLEOTIDE SEQUENCE</scope>
    <source>
        <tissue evidence="1">Shoot tissue taken approximately 20 cm above the soil surface</tissue>
    </source>
</reference>
<accession>A0A0A9DRW7</accession>
<dbReference type="AlphaFoldDB" id="A0A0A9DRW7"/>
<evidence type="ECO:0000313" key="1">
    <source>
        <dbReference type="EMBL" id="JAD91319.1"/>
    </source>
</evidence>
<reference evidence="1" key="1">
    <citation type="submission" date="2014-09" db="EMBL/GenBank/DDBJ databases">
        <authorList>
            <person name="Magalhaes I.L.F."/>
            <person name="Oliveira U."/>
            <person name="Santos F.R."/>
            <person name="Vidigal T.H.D.A."/>
            <person name="Brescovit A.D."/>
            <person name="Santos A.J."/>
        </authorList>
    </citation>
    <scope>NUCLEOTIDE SEQUENCE</scope>
    <source>
        <tissue evidence="1">Shoot tissue taken approximately 20 cm above the soil surface</tissue>
    </source>
</reference>
<dbReference type="EMBL" id="GBRH01206576">
    <property type="protein sequence ID" value="JAD91319.1"/>
    <property type="molecule type" value="Transcribed_RNA"/>
</dbReference>
<organism evidence="1">
    <name type="scientific">Arundo donax</name>
    <name type="common">Giant reed</name>
    <name type="synonym">Donax arundinaceus</name>
    <dbReference type="NCBI Taxonomy" id="35708"/>
    <lineage>
        <taxon>Eukaryota</taxon>
        <taxon>Viridiplantae</taxon>
        <taxon>Streptophyta</taxon>
        <taxon>Embryophyta</taxon>
        <taxon>Tracheophyta</taxon>
        <taxon>Spermatophyta</taxon>
        <taxon>Magnoliopsida</taxon>
        <taxon>Liliopsida</taxon>
        <taxon>Poales</taxon>
        <taxon>Poaceae</taxon>
        <taxon>PACMAD clade</taxon>
        <taxon>Arundinoideae</taxon>
        <taxon>Arundineae</taxon>
        <taxon>Arundo</taxon>
    </lineage>
</organism>